<feature type="region of interest" description="Disordered" evidence="1">
    <location>
        <begin position="66"/>
        <end position="85"/>
    </location>
</feature>
<organism evidence="2 3">
    <name type="scientific">Pogonomyrmex barbatus</name>
    <name type="common">red harvester ant</name>
    <dbReference type="NCBI Taxonomy" id="144034"/>
    <lineage>
        <taxon>Eukaryota</taxon>
        <taxon>Metazoa</taxon>
        <taxon>Ecdysozoa</taxon>
        <taxon>Arthropoda</taxon>
        <taxon>Hexapoda</taxon>
        <taxon>Insecta</taxon>
        <taxon>Pterygota</taxon>
        <taxon>Neoptera</taxon>
        <taxon>Endopterygota</taxon>
        <taxon>Hymenoptera</taxon>
        <taxon>Apocrita</taxon>
        <taxon>Aculeata</taxon>
        <taxon>Formicoidea</taxon>
        <taxon>Formicidae</taxon>
        <taxon>Myrmicinae</taxon>
        <taxon>Pogonomyrmex</taxon>
    </lineage>
</organism>
<evidence type="ECO:0000313" key="2">
    <source>
        <dbReference type="Proteomes" id="UP000504615"/>
    </source>
</evidence>
<evidence type="ECO:0000313" key="3">
    <source>
        <dbReference type="RefSeq" id="XP_011635191.1"/>
    </source>
</evidence>
<name>A0A6I9W0S2_9HYME</name>
<keyword evidence="2" id="KW-1185">Reference proteome</keyword>
<dbReference type="RefSeq" id="XP_011635191.1">
    <property type="nucleotide sequence ID" value="XM_011636889.2"/>
</dbReference>
<dbReference type="Proteomes" id="UP000504615">
    <property type="component" value="Unplaced"/>
</dbReference>
<sequence length="220" mass="25545">MVFQGELAKKYALRRVSGNLRDGVPTVRCRASSPRARSKDEVEFRVLCVRACVRVLYELSSKRPYNNEDKERRRQRDTGTMRPHKWMRKTSGSRFEGIDMFQPNEWTHGRARYASEGIMSLFPNNMLSLIDNAADGEARDCRKKNNKNRHRHADSWMLRRQDDTMIIAVSAKVLCYKRRVSLPINVEKRIPESPVSSEFEDTDILLLLTDGNPSKLILDM</sequence>
<proteinExistence type="predicted"/>
<accession>A0A6I9W0S2</accession>
<evidence type="ECO:0000256" key="1">
    <source>
        <dbReference type="SAM" id="MobiDB-lite"/>
    </source>
</evidence>
<protein>
    <submittedName>
        <fullName evidence="3">Uncharacterized protein LOC105425899 isoform X1</fullName>
    </submittedName>
</protein>
<gene>
    <name evidence="3" type="primary">LOC105425899</name>
</gene>
<dbReference type="KEGG" id="pbar:105425899"/>
<dbReference type="AlphaFoldDB" id="A0A6I9W0S2"/>
<reference evidence="3" key="1">
    <citation type="submission" date="2025-08" db="UniProtKB">
        <authorList>
            <consortium name="RefSeq"/>
        </authorList>
    </citation>
    <scope>IDENTIFICATION</scope>
</reference>
<dbReference type="GeneID" id="105425899"/>
<feature type="compositionally biased region" description="Basic and acidic residues" evidence="1">
    <location>
        <begin position="66"/>
        <end position="79"/>
    </location>
</feature>